<feature type="domain" description="DUF559" evidence="1">
    <location>
        <begin position="250"/>
        <end position="299"/>
    </location>
</feature>
<sequence>MLVLRHTRRMPAPRPLPPHLSRSAFRTDEWDFHELSASRLRSSLVDAPFHGVRSVGLDAGDILDLARMYAPRLRDGQLFSHITAARLHGIPLPQRLRTSTMVHVASVRGTRVRAKGVVGHLMPDAVASFVEELRVVSPAQTWCQLAVHVSREYLVAGGDYLLTGLRLPGGYRAAPLCTRAELEGAAERHGSKRGAVALAWAGPLLRAGVDSPRESMLRLAIIAHGLPEPVVGHPVPVAEGLTLHPDLSYPEHRIAIEYEGDEHRVDRTRWRRDLRRISLLEEAGWRVIRVTNDDIADSTALVRILRAALRA</sequence>
<dbReference type="Gene3D" id="3.40.960.10">
    <property type="entry name" value="VSR Endonuclease"/>
    <property type="match status" value="1"/>
</dbReference>
<evidence type="ECO:0000259" key="1">
    <source>
        <dbReference type="Pfam" id="PF04480"/>
    </source>
</evidence>
<evidence type="ECO:0000313" key="3">
    <source>
        <dbReference type="Proteomes" id="UP000320216"/>
    </source>
</evidence>
<dbReference type="KEGG" id="huw:FPZ11_17590"/>
<protein>
    <submittedName>
        <fullName evidence="2">DUF559 domain-containing protein</fullName>
    </submittedName>
</protein>
<dbReference type="OrthoDB" id="3173471at2"/>
<dbReference type="InterPro" id="IPR011335">
    <property type="entry name" value="Restrct_endonuc-II-like"/>
</dbReference>
<dbReference type="Proteomes" id="UP000320216">
    <property type="component" value="Chromosome"/>
</dbReference>
<dbReference type="AlphaFoldDB" id="A0A5B8M7C2"/>
<proteinExistence type="predicted"/>
<dbReference type="Pfam" id="PF04480">
    <property type="entry name" value="DUF559"/>
    <property type="match status" value="1"/>
</dbReference>
<dbReference type="EMBL" id="CP042305">
    <property type="protein sequence ID" value="QDZ16323.1"/>
    <property type="molecule type" value="Genomic_DNA"/>
</dbReference>
<dbReference type="InterPro" id="IPR007569">
    <property type="entry name" value="DUF559"/>
</dbReference>
<keyword evidence="3" id="KW-1185">Reference proteome</keyword>
<gene>
    <name evidence="2" type="ORF">FPZ11_17590</name>
</gene>
<accession>A0A5B8M7C2</accession>
<organism evidence="2 3">
    <name type="scientific">Humibacter ginsenosidimutans</name>
    <dbReference type="NCBI Taxonomy" id="2599293"/>
    <lineage>
        <taxon>Bacteria</taxon>
        <taxon>Bacillati</taxon>
        <taxon>Actinomycetota</taxon>
        <taxon>Actinomycetes</taxon>
        <taxon>Micrococcales</taxon>
        <taxon>Microbacteriaceae</taxon>
        <taxon>Humibacter</taxon>
    </lineage>
</organism>
<name>A0A5B8M7C2_9MICO</name>
<dbReference type="SUPFAM" id="SSF52980">
    <property type="entry name" value="Restriction endonuclease-like"/>
    <property type="match status" value="1"/>
</dbReference>
<evidence type="ECO:0000313" key="2">
    <source>
        <dbReference type="EMBL" id="QDZ16323.1"/>
    </source>
</evidence>
<reference evidence="2 3" key="1">
    <citation type="submission" date="2019-07" db="EMBL/GenBank/DDBJ databases">
        <title>Full genome sequence of Humibacter sp. WJ7-1.</title>
        <authorList>
            <person name="Im W.-T."/>
        </authorList>
    </citation>
    <scope>NUCLEOTIDE SEQUENCE [LARGE SCALE GENOMIC DNA]</scope>
    <source>
        <strain evidence="2 3">WJ7-1</strain>
    </source>
</reference>